<feature type="transmembrane region" description="Helical" evidence="6">
    <location>
        <begin position="134"/>
        <end position="153"/>
    </location>
</feature>
<reference evidence="8" key="2">
    <citation type="submission" date="2020-09" db="EMBL/GenBank/DDBJ databases">
        <authorList>
            <person name="Sun Q."/>
            <person name="Kim S."/>
        </authorList>
    </citation>
    <scope>NUCLEOTIDE SEQUENCE</scope>
    <source>
        <strain evidence="8">KCTC 12870</strain>
    </source>
</reference>
<dbReference type="EMBL" id="BMXG01000001">
    <property type="protein sequence ID" value="GHB90720.1"/>
    <property type="molecule type" value="Genomic_DNA"/>
</dbReference>
<evidence type="ECO:0000256" key="2">
    <source>
        <dbReference type="ARBA" id="ARBA00022475"/>
    </source>
</evidence>
<keyword evidence="4 6" id="KW-1133">Transmembrane helix</keyword>
<evidence type="ECO:0000256" key="3">
    <source>
        <dbReference type="ARBA" id="ARBA00022692"/>
    </source>
</evidence>
<comment type="caution">
    <text evidence="6">Lacks conserved residue(s) required for the propagation of feature annotation.</text>
</comment>
<comment type="similarity">
    <text evidence="6">Belongs to the TVP38/TMEM64 family.</text>
</comment>
<protein>
    <recommendedName>
        <fullName evidence="6">TVP38/TMEM64 family membrane protein</fullName>
    </recommendedName>
</protein>
<feature type="transmembrane region" description="Helical" evidence="6">
    <location>
        <begin position="102"/>
        <end position="122"/>
    </location>
</feature>
<dbReference type="Pfam" id="PF09335">
    <property type="entry name" value="VTT_dom"/>
    <property type="match status" value="1"/>
</dbReference>
<evidence type="ECO:0000313" key="8">
    <source>
        <dbReference type="EMBL" id="GHB90720.1"/>
    </source>
</evidence>
<comment type="subcellular location">
    <subcellularLocation>
        <location evidence="1 6">Cell membrane</location>
        <topology evidence="1 6">Multi-pass membrane protein</topology>
    </subcellularLocation>
</comment>
<dbReference type="Proteomes" id="UP000642829">
    <property type="component" value="Unassembled WGS sequence"/>
</dbReference>
<sequence length="160" mass="17605">MIILPALGFPISPFYIFAGAVFNPWLIIPVGLVALSINMSVSYALARHVWREPLQKKFAARWPKLFAIDEISAARITILVRAVPGVPFPVQNCLLGVLAVPFWTYIALSVLIQGCFLTGVVLTTQGALNQNGQTALWGGLIIGITLLSLHLFYKQRTMRT</sequence>
<keyword evidence="3 6" id="KW-0812">Transmembrane</keyword>
<evidence type="ECO:0000313" key="9">
    <source>
        <dbReference type="Proteomes" id="UP000642829"/>
    </source>
</evidence>
<comment type="caution">
    <text evidence="8">The sequence shown here is derived from an EMBL/GenBank/DDBJ whole genome shotgun (WGS) entry which is preliminary data.</text>
</comment>
<dbReference type="AlphaFoldDB" id="A0A8J3GDD2"/>
<evidence type="ECO:0000256" key="4">
    <source>
        <dbReference type="ARBA" id="ARBA00022989"/>
    </source>
</evidence>
<accession>A0A8J3GDD2</accession>
<dbReference type="PANTHER" id="PTHR12677:SF59">
    <property type="entry name" value="GOLGI APPARATUS MEMBRANE PROTEIN TVP38-RELATED"/>
    <property type="match status" value="1"/>
</dbReference>
<evidence type="ECO:0000259" key="7">
    <source>
        <dbReference type="Pfam" id="PF09335"/>
    </source>
</evidence>
<evidence type="ECO:0000256" key="1">
    <source>
        <dbReference type="ARBA" id="ARBA00004651"/>
    </source>
</evidence>
<evidence type="ECO:0000256" key="5">
    <source>
        <dbReference type="ARBA" id="ARBA00023136"/>
    </source>
</evidence>
<name>A0A8J3GDD2_9BACT</name>
<dbReference type="PANTHER" id="PTHR12677">
    <property type="entry name" value="GOLGI APPARATUS MEMBRANE PROTEIN TVP38-RELATED"/>
    <property type="match status" value="1"/>
</dbReference>
<feature type="transmembrane region" description="Helical" evidence="6">
    <location>
        <begin position="14"/>
        <end position="37"/>
    </location>
</feature>
<keyword evidence="9" id="KW-1185">Reference proteome</keyword>
<dbReference type="InterPro" id="IPR015414">
    <property type="entry name" value="TMEM64"/>
</dbReference>
<organism evidence="8 9">
    <name type="scientific">Cerasicoccus arenae</name>
    <dbReference type="NCBI Taxonomy" id="424488"/>
    <lineage>
        <taxon>Bacteria</taxon>
        <taxon>Pseudomonadati</taxon>
        <taxon>Verrucomicrobiota</taxon>
        <taxon>Opitutia</taxon>
        <taxon>Puniceicoccales</taxon>
        <taxon>Cerasicoccaceae</taxon>
        <taxon>Cerasicoccus</taxon>
    </lineage>
</organism>
<evidence type="ECO:0000256" key="6">
    <source>
        <dbReference type="RuleBase" id="RU366058"/>
    </source>
</evidence>
<dbReference type="GO" id="GO:0005886">
    <property type="term" value="C:plasma membrane"/>
    <property type="evidence" value="ECO:0007669"/>
    <property type="project" value="UniProtKB-SubCell"/>
</dbReference>
<gene>
    <name evidence="8" type="ORF">GCM10007047_01910</name>
</gene>
<keyword evidence="2 6" id="KW-1003">Cell membrane</keyword>
<feature type="domain" description="VTT" evidence="7">
    <location>
        <begin position="9"/>
        <end position="111"/>
    </location>
</feature>
<dbReference type="InterPro" id="IPR032816">
    <property type="entry name" value="VTT_dom"/>
</dbReference>
<keyword evidence="5 6" id="KW-0472">Membrane</keyword>
<reference evidence="8" key="1">
    <citation type="journal article" date="2014" name="Int. J. Syst. Evol. Microbiol.">
        <title>Complete genome sequence of Corynebacterium casei LMG S-19264T (=DSM 44701T), isolated from a smear-ripened cheese.</title>
        <authorList>
            <consortium name="US DOE Joint Genome Institute (JGI-PGF)"/>
            <person name="Walter F."/>
            <person name="Albersmeier A."/>
            <person name="Kalinowski J."/>
            <person name="Ruckert C."/>
        </authorList>
    </citation>
    <scope>NUCLEOTIDE SEQUENCE</scope>
    <source>
        <strain evidence="8">KCTC 12870</strain>
    </source>
</reference>
<proteinExistence type="inferred from homology"/>